<sequence>MSARKVDDDRRQQHSSASVARHPAHRSVIGLWSRLSRFDRAVLVVFVLILIIAAIGPFVAPYPPTVADPLQRLVSPNGAHPFGTDENGIDVLSRLIAAPRTDVLIAVIATTLSVAIGAPLGVVAGYFEGADRRAMRWISEGTLRLLDVIQAFPVFILAMVLVAIHGTGPVNVVFAVAFVNFPVFLRLVRSEMLSLREHLYAEAAVALGNSELGVGFKHLLPNAWPTVLVQVSVTIGFAVLLTAGLSFVGAGVSPPTPELGAMIASGAKFMITGQWWVAMFPGLLLGLIVFTFAAMGDIVGKLMEPGQRAIPSRRLLSNARIAPAAQAEAAAPSAQDAVLSVRGLAIEASGRPPILDGVSFDLMPGEILGVVGLPGSGKSILVRAILRLLGHGLQRRAGHVFFRGKDLAELDEKTLRAIRGCEILPLLPNAKSQLNPLVRVGDLMVAHIRAHNRCSRREAHARAARMLGAIGIGDAEHWLAAYPHELSGGMAQRVCLAIALVHRPPLIIADEPTAGLDVTVQRQVLDLMIELCHQSGAAQVLATRELGIVAHYCHRVAVLDEGLIVEMGSVRDVLLAPRHAVTRRLIAAADLRAVSTAPTTNTSSKMVP</sequence>
<keyword evidence="9" id="KW-0067">ATP-binding</keyword>
<dbReference type="InterPro" id="IPR003593">
    <property type="entry name" value="AAA+_ATPase"/>
</dbReference>
<dbReference type="EMBL" id="LLXX01000141">
    <property type="protein sequence ID" value="KRR03395.1"/>
    <property type="molecule type" value="Genomic_DNA"/>
</dbReference>
<evidence type="ECO:0000256" key="12">
    <source>
        <dbReference type="ARBA" id="ARBA00023136"/>
    </source>
</evidence>
<dbReference type="Pfam" id="PF00528">
    <property type="entry name" value="BPD_transp_1"/>
    <property type="match status" value="1"/>
</dbReference>
<dbReference type="Gene3D" id="3.40.50.300">
    <property type="entry name" value="P-loop containing nucleotide triphosphate hydrolases"/>
    <property type="match status" value="1"/>
</dbReference>
<keyword evidence="6" id="KW-0997">Cell inner membrane</keyword>
<dbReference type="InterPro" id="IPR017871">
    <property type="entry name" value="ABC_transporter-like_CS"/>
</dbReference>
<evidence type="ECO:0000313" key="19">
    <source>
        <dbReference type="Proteomes" id="UP000051913"/>
    </source>
</evidence>
<dbReference type="InterPro" id="IPR000515">
    <property type="entry name" value="MetI-like"/>
</dbReference>
<dbReference type="CDD" id="cd06261">
    <property type="entry name" value="TM_PBP2"/>
    <property type="match status" value="1"/>
</dbReference>
<feature type="region of interest" description="Disordered" evidence="15">
    <location>
        <begin position="1"/>
        <end position="21"/>
    </location>
</feature>
<dbReference type="GO" id="GO:0005524">
    <property type="term" value="F:ATP binding"/>
    <property type="evidence" value="ECO:0007669"/>
    <property type="project" value="UniProtKB-KW"/>
</dbReference>
<evidence type="ECO:0000256" key="10">
    <source>
        <dbReference type="ARBA" id="ARBA00022967"/>
    </source>
</evidence>
<evidence type="ECO:0000256" key="7">
    <source>
        <dbReference type="ARBA" id="ARBA00022692"/>
    </source>
</evidence>
<dbReference type="SMART" id="SM00382">
    <property type="entry name" value="AAA"/>
    <property type="match status" value="1"/>
</dbReference>
<dbReference type="GO" id="GO:0055085">
    <property type="term" value="P:transmembrane transport"/>
    <property type="evidence" value="ECO:0007669"/>
    <property type="project" value="InterPro"/>
</dbReference>
<dbReference type="SUPFAM" id="SSF52540">
    <property type="entry name" value="P-loop containing nucleoside triphosphate hydrolases"/>
    <property type="match status" value="1"/>
</dbReference>
<organism evidence="18 19">
    <name type="scientific">Bradyrhizobium valentinum</name>
    <dbReference type="NCBI Taxonomy" id="1518501"/>
    <lineage>
        <taxon>Bacteria</taxon>
        <taxon>Pseudomonadati</taxon>
        <taxon>Pseudomonadota</taxon>
        <taxon>Alphaproteobacteria</taxon>
        <taxon>Hyphomicrobiales</taxon>
        <taxon>Nitrobacteraceae</taxon>
        <taxon>Bradyrhizobium</taxon>
    </lineage>
</organism>
<keyword evidence="10" id="KW-1278">Translocase</keyword>
<evidence type="ECO:0000256" key="13">
    <source>
        <dbReference type="ARBA" id="ARBA00024722"/>
    </source>
</evidence>
<dbReference type="PROSITE" id="PS50928">
    <property type="entry name" value="ABC_TM1"/>
    <property type="match status" value="1"/>
</dbReference>
<dbReference type="InterPro" id="IPR035906">
    <property type="entry name" value="MetI-like_sf"/>
</dbReference>
<dbReference type="PANTHER" id="PTHR43297:SF14">
    <property type="entry name" value="ATPASE AAA-TYPE CORE DOMAIN-CONTAINING PROTEIN"/>
    <property type="match status" value="1"/>
</dbReference>
<keyword evidence="12 14" id="KW-0472">Membrane</keyword>
<dbReference type="GO" id="GO:0016887">
    <property type="term" value="F:ATP hydrolysis activity"/>
    <property type="evidence" value="ECO:0007669"/>
    <property type="project" value="InterPro"/>
</dbReference>
<evidence type="ECO:0000313" key="18">
    <source>
        <dbReference type="EMBL" id="KRR03395.1"/>
    </source>
</evidence>
<comment type="function">
    <text evidence="13">Involved in beta-(1--&gt;2)glucan export. Transmembrane domains (TMD) form a pore in the inner membrane and the ATP-binding domain (NBD) is responsible for energy generation.</text>
</comment>
<feature type="transmembrane region" description="Helical" evidence="14">
    <location>
        <begin position="103"/>
        <end position="124"/>
    </location>
</feature>
<comment type="subcellular location">
    <subcellularLocation>
        <location evidence="1">Cell inner membrane</location>
        <topology evidence="1">Peripheral membrane protein</topology>
    </subcellularLocation>
    <subcellularLocation>
        <location evidence="2 14">Cell membrane</location>
        <topology evidence="2 14">Multi-pass membrane protein</topology>
    </subcellularLocation>
</comment>
<gene>
    <name evidence="18" type="ORF">CP49_10250</name>
</gene>
<evidence type="ECO:0000256" key="14">
    <source>
        <dbReference type="RuleBase" id="RU363032"/>
    </source>
</evidence>
<dbReference type="STRING" id="1518501.CQ10_17540"/>
<feature type="transmembrane region" description="Helical" evidence="14">
    <location>
        <begin position="41"/>
        <end position="60"/>
    </location>
</feature>
<dbReference type="SUPFAM" id="SSF161098">
    <property type="entry name" value="MetI-like"/>
    <property type="match status" value="1"/>
</dbReference>
<dbReference type="AlphaFoldDB" id="A0A0R3LDX6"/>
<dbReference type="InterPro" id="IPR050388">
    <property type="entry name" value="ABC_Ni/Peptide_Import"/>
</dbReference>
<dbReference type="GO" id="GO:0005886">
    <property type="term" value="C:plasma membrane"/>
    <property type="evidence" value="ECO:0007669"/>
    <property type="project" value="UniProtKB-SubCell"/>
</dbReference>
<evidence type="ECO:0000256" key="4">
    <source>
        <dbReference type="ARBA" id="ARBA00022448"/>
    </source>
</evidence>
<comment type="similarity">
    <text evidence="3">Belongs to the ABC transporter superfamily.</text>
</comment>
<dbReference type="CDD" id="cd03257">
    <property type="entry name" value="ABC_NikE_OppD_transporters"/>
    <property type="match status" value="1"/>
</dbReference>
<evidence type="ECO:0000256" key="11">
    <source>
        <dbReference type="ARBA" id="ARBA00022989"/>
    </source>
</evidence>
<dbReference type="PROSITE" id="PS50893">
    <property type="entry name" value="ABC_TRANSPORTER_2"/>
    <property type="match status" value="1"/>
</dbReference>
<keyword evidence="5" id="KW-1003">Cell membrane</keyword>
<feature type="compositionally biased region" description="Basic and acidic residues" evidence="15">
    <location>
        <begin position="1"/>
        <end position="12"/>
    </location>
</feature>
<evidence type="ECO:0000256" key="5">
    <source>
        <dbReference type="ARBA" id="ARBA00022475"/>
    </source>
</evidence>
<dbReference type="PROSITE" id="PS00211">
    <property type="entry name" value="ABC_TRANSPORTER_1"/>
    <property type="match status" value="1"/>
</dbReference>
<dbReference type="Pfam" id="PF00005">
    <property type="entry name" value="ABC_tran"/>
    <property type="match status" value="1"/>
</dbReference>
<keyword evidence="4 14" id="KW-0813">Transport</keyword>
<reference evidence="18 19" key="1">
    <citation type="submission" date="2014-03" db="EMBL/GenBank/DDBJ databases">
        <title>Bradyrhizobium valentinum sp. nov., isolated from effective nodules of Lupinus mariae-josephae, a lupine endemic of basic-lime soils in Eastern Spain.</title>
        <authorList>
            <person name="Duran D."/>
            <person name="Rey L."/>
            <person name="Navarro A."/>
            <person name="Busquets A."/>
            <person name="Imperial J."/>
            <person name="Ruiz-Argueso T."/>
        </authorList>
    </citation>
    <scope>NUCLEOTIDE SEQUENCE [LARGE SCALE GENOMIC DNA]</scope>
    <source>
        <strain evidence="18 19">LmjM3</strain>
    </source>
</reference>
<comment type="similarity">
    <text evidence="14">Belongs to the binding-protein-dependent transport system permease family.</text>
</comment>
<keyword evidence="11 14" id="KW-1133">Transmembrane helix</keyword>
<evidence type="ECO:0000256" key="9">
    <source>
        <dbReference type="ARBA" id="ARBA00022840"/>
    </source>
</evidence>
<evidence type="ECO:0000259" key="16">
    <source>
        <dbReference type="PROSITE" id="PS50893"/>
    </source>
</evidence>
<keyword evidence="7 14" id="KW-0812">Transmembrane</keyword>
<dbReference type="Proteomes" id="UP000051913">
    <property type="component" value="Unassembled WGS sequence"/>
</dbReference>
<evidence type="ECO:0000256" key="6">
    <source>
        <dbReference type="ARBA" id="ARBA00022519"/>
    </source>
</evidence>
<evidence type="ECO:0000256" key="8">
    <source>
        <dbReference type="ARBA" id="ARBA00022741"/>
    </source>
</evidence>
<keyword evidence="8" id="KW-0547">Nucleotide-binding</keyword>
<dbReference type="Gene3D" id="1.10.3720.10">
    <property type="entry name" value="MetI-like"/>
    <property type="match status" value="1"/>
</dbReference>
<comment type="caution">
    <text evidence="18">The sequence shown here is derived from an EMBL/GenBank/DDBJ whole genome shotgun (WGS) entry which is preliminary data.</text>
</comment>
<dbReference type="InterPro" id="IPR027417">
    <property type="entry name" value="P-loop_NTPase"/>
</dbReference>
<dbReference type="PANTHER" id="PTHR43297">
    <property type="entry name" value="OLIGOPEPTIDE TRANSPORT ATP-BINDING PROTEIN APPD"/>
    <property type="match status" value="1"/>
</dbReference>
<keyword evidence="19" id="KW-1185">Reference proteome</keyword>
<evidence type="ECO:0000256" key="3">
    <source>
        <dbReference type="ARBA" id="ARBA00005417"/>
    </source>
</evidence>
<evidence type="ECO:0000256" key="15">
    <source>
        <dbReference type="SAM" id="MobiDB-lite"/>
    </source>
</evidence>
<proteinExistence type="inferred from homology"/>
<evidence type="ECO:0000259" key="17">
    <source>
        <dbReference type="PROSITE" id="PS50928"/>
    </source>
</evidence>
<name>A0A0R3LDX6_9BRAD</name>
<evidence type="ECO:0008006" key="20">
    <source>
        <dbReference type="Google" id="ProtNLM"/>
    </source>
</evidence>
<feature type="domain" description="ABC transporter" evidence="16">
    <location>
        <begin position="339"/>
        <end position="586"/>
    </location>
</feature>
<feature type="transmembrane region" description="Helical" evidence="14">
    <location>
        <begin position="227"/>
        <end position="253"/>
    </location>
</feature>
<evidence type="ECO:0000256" key="2">
    <source>
        <dbReference type="ARBA" id="ARBA00004651"/>
    </source>
</evidence>
<dbReference type="RefSeq" id="WP_082646209.1">
    <property type="nucleotide sequence ID" value="NZ_LLXX01000141.1"/>
</dbReference>
<feature type="domain" description="ABC transmembrane type-1" evidence="17">
    <location>
        <begin position="99"/>
        <end position="296"/>
    </location>
</feature>
<accession>A0A0R3LDX6</accession>
<evidence type="ECO:0000256" key="1">
    <source>
        <dbReference type="ARBA" id="ARBA00004417"/>
    </source>
</evidence>
<protein>
    <recommendedName>
        <fullName evidence="20">Peptide ABC transporter</fullName>
    </recommendedName>
</protein>
<feature type="transmembrane region" description="Helical" evidence="14">
    <location>
        <begin position="273"/>
        <end position="295"/>
    </location>
</feature>
<dbReference type="InterPro" id="IPR003439">
    <property type="entry name" value="ABC_transporter-like_ATP-bd"/>
</dbReference>